<proteinExistence type="predicted"/>
<accession>A0ABZ2BPT5</accession>
<dbReference type="PANTHER" id="PTHR47495:SF1">
    <property type="entry name" value="BLL3820 PROTEIN"/>
    <property type="match status" value="1"/>
</dbReference>
<protein>
    <recommendedName>
        <fullName evidence="1">Aldehyde oxidase/xanthine dehydrogenase a/b hammerhead domain-containing protein</fullName>
    </recommendedName>
</protein>
<dbReference type="SUPFAM" id="SSF54665">
    <property type="entry name" value="CO dehydrogenase molybdoprotein N-domain-like"/>
    <property type="match status" value="1"/>
</dbReference>
<dbReference type="InterPro" id="IPR036856">
    <property type="entry name" value="Ald_Oxase/Xan_DH_a/b_sf"/>
</dbReference>
<dbReference type="Gene3D" id="3.90.1170.50">
    <property type="entry name" value="Aldehyde oxidase/xanthine dehydrogenase, a/b hammerhead"/>
    <property type="match status" value="1"/>
</dbReference>
<feature type="domain" description="Aldehyde oxidase/xanthine dehydrogenase a/b hammerhead" evidence="1">
    <location>
        <begin position="25"/>
        <end position="103"/>
    </location>
</feature>
<sequence length="326" mass="36110">MIRPASDWKVIGKILQKLYIFAKSTGLQSYEIDLQIDGMLLAAVRCNPCKGGALLHSDTNTALTLRGVKRIVPVTNGVAVIAENSWYAMQALDAVIFEWGDAPYPDNQEAHWAAVAQSFTAENLDRVWRDDGDVTSILKTGQDIDVEYRAPYVAHQLLEPLSAVVRVTERSADVWAAHQMRRFVQQRVAETAGLKPQQVRFHNQFAGGSFGHRLEFDNIDRATEVAMQMKGIPVKLIFSREEDFAQDYPRQIAMARAQGRAQGGQVETLDLHIAPPSATRSQMGRVGLPMPGPDVQLEAGAWNAPYGLAHFRVSAYTVPELRPTSS</sequence>
<evidence type="ECO:0000313" key="3">
    <source>
        <dbReference type="Proteomes" id="UP001318682"/>
    </source>
</evidence>
<dbReference type="Gene3D" id="3.30.365.10">
    <property type="entry name" value="Aldehyde oxidase/xanthine dehydrogenase, molybdopterin binding domain"/>
    <property type="match status" value="2"/>
</dbReference>
<dbReference type="PANTHER" id="PTHR47495">
    <property type="entry name" value="ALDEHYDE DEHYDROGENASE"/>
    <property type="match status" value="1"/>
</dbReference>
<reference evidence="2 3" key="1">
    <citation type="submission" date="2015-07" db="EMBL/GenBank/DDBJ databases">
        <authorList>
            <person name="Voget S."/>
            <person name="Dogs M."/>
            <person name="Brinkhoff T.H."/>
            <person name="Daniel R."/>
        </authorList>
    </citation>
    <scope>NUCLEOTIDE SEQUENCE [LARGE SCALE GENOMIC DNA]</scope>
    <source>
        <strain evidence="2 3">B14</strain>
    </source>
</reference>
<reference evidence="3" key="2">
    <citation type="submission" date="2024-01" db="EMBL/GenBank/DDBJ databases">
        <title>Roseobacter fucihabitans sp. nov., isolated from the brown alga Fucus spiralis.</title>
        <authorList>
            <person name="Hahnke S."/>
            <person name="Berger M."/>
            <person name="Schlingloff A."/>
            <person name="Athale I."/>
            <person name="Neumann-Schaal M."/>
            <person name="Adenaya A."/>
            <person name="Poehlein A."/>
            <person name="Daniel R."/>
            <person name="Pertersen J."/>
            <person name="Brinkhoff T."/>
        </authorList>
    </citation>
    <scope>NUCLEOTIDE SEQUENCE [LARGE SCALE GENOMIC DNA]</scope>
    <source>
        <strain evidence="3">B14</strain>
    </source>
</reference>
<dbReference type="InterPro" id="IPR000674">
    <property type="entry name" value="Ald_Oxase/Xan_DH_a/b"/>
</dbReference>
<evidence type="ECO:0000313" key="2">
    <source>
        <dbReference type="EMBL" id="WVX47973.1"/>
    </source>
</evidence>
<dbReference type="Pfam" id="PF02738">
    <property type="entry name" value="MoCoBD_1"/>
    <property type="match status" value="1"/>
</dbReference>
<gene>
    <name evidence="2" type="ORF">ROLI_010500</name>
</gene>
<dbReference type="SMART" id="SM01008">
    <property type="entry name" value="Ald_Xan_dh_C"/>
    <property type="match status" value="1"/>
</dbReference>
<dbReference type="EMBL" id="CP143423">
    <property type="protein sequence ID" value="WVX47973.1"/>
    <property type="molecule type" value="Genomic_DNA"/>
</dbReference>
<organism evidence="2 3">
    <name type="scientific">Roseobacter fucihabitans</name>
    <dbReference type="NCBI Taxonomy" id="1537242"/>
    <lineage>
        <taxon>Bacteria</taxon>
        <taxon>Pseudomonadati</taxon>
        <taxon>Pseudomonadota</taxon>
        <taxon>Alphaproteobacteria</taxon>
        <taxon>Rhodobacterales</taxon>
        <taxon>Roseobacteraceae</taxon>
        <taxon>Roseobacter</taxon>
    </lineage>
</organism>
<dbReference type="Proteomes" id="UP001318682">
    <property type="component" value="Chromosome"/>
</dbReference>
<dbReference type="InterPro" id="IPR037165">
    <property type="entry name" value="AldOxase/xan_DH_Mopterin-bd_sf"/>
</dbReference>
<dbReference type="SUPFAM" id="SSF56003">
    <property type="entry name" value="Molybdenum cofactor-binding domain"/>
    <property type="match status" value="1"/>
</dbReference>
<dbReference type="InterPro" id="IPR008274">
    <property type="entry name" value="AldOxase/xan_DH_MoCoBD1"/>
</dbReference>
<name>A0ABZ2BPT5_9RHOB</name>
<evidence type="ECO:0000259" key="1">
    <source>
        <dbReference type="SMART" id="SM01008"/>
    </source>
</evidence>
<keyword evidence="3" id="KW-1185">Reference proteome</keyword>
<dbReference type="InterPro" id="IPR052516">
    <property type="entry name" value="N-heterocyclic_Hydroxylase"/>
</dbReference>